<dbReference type="InterPro" id="IPR013783">
    <property type="entry name" value="Ig-like_fold"/>
</dbReference>
<evidence type="ECO:0000256" key="1">
    <source>
        <dbReference type="ARBA" id="ARBA00022729"/>
    </source>
</evidence>
<keyword evidence="5" id="KW-1185">Reference proteome</keyword>
<feature type="domain" description="Fibronectin type-III" evidence="3">
    <location>
        <begin position="242"/>
        <end position="339"/>
    </location>
</feature>
<dbReference type="Proteomes" id="UP000289857">
    <property type="component" value="Unassembled WGS sequence"/>
</dbReference>
<dbReference type="EMBL" id="SBKN01000006">
    <property type="protein sequence ID" value="RXR21966.1"/>
    <property type="molecule type" value="Genomic_DNA"/>
</dbReference>
<accession>A0A4Q1K8J2</accession>
<evidence type="ECO:0000259" key="3">
    <source>
        <dbReference type="PROSITE" id="PS50853"/>
    </source>
</evidence>
<dbReference type="SUPFAM" id="SSF49265">
    <property type="entry name" value="Fibronectin type III"/>
    <property type="match status" value="1"/>
</dbReference>
<feature type="domain" description="Fibronectin type-III" evidence="3">
    <location>
        <begin position="484"/>
        <end position="581"/>
    </location>
</feature>
<proteinExistence type="predicted"/>
<dbReference type="CDD" id="cd00063">
    <property type="entry name" value="FN3"/>
    <property type="match status" value="2"/>
</dbReference>
<dbReference type="Pfam" id="PF20009">
    <property type="entry name" value="GEVED"/>
    <property type="match status" value="1"/>
</dbReference>
<protein>
    <submittedName>
        <fullName evidence="4">T9SS type A sorting domain-containing protein</fullName>
    </submittedName>
</protein>
<dbReference type="RefSeq" id="WP_129461938.1">
    <property type="nucleotide sequence ID" value="NZ_SBKN01000006.1"/>
</dbReference>
<dbReference type="InterPro" id="IPR044023">
    <property type="entry name" value="Ig_7"/>
</dbReference>
<dbReference type="InterPro" id="IPR026444">
    <property type="entry name" value="Secre_tail"/>
</dbReference>
<organism evidence="4 5">
    <name type="scientific">Flavobacterium stagni</name>
    <dbReference type="NCBI Taxonomy" id="2506421"/>
    <lineage>
        <taxon>Bacteria</taxon>
        <taxon>Pseudomonadati</taxon>
        <taxon>Bacteroidota</taxon>
        <taxon>Flavobacteriia</taxon>
        <taxon>Flavobacteriales</taxon>
        <taxon>Flavobacteriaceae</taxon>
        <taxon>Flavobacterium</taxon>
    </lineage>
</organism>
<dbReference type="InterPro" id="IPR045474">
    <property type="entry name" value="GEVED"/>
</dbReference>
<feature type="signal peptide" evidence="2">
    <location>
        <begin position="1"/>
        <end position="38"/>
    </location>
</feature>
<dbReference type="InterPro" id="IPR036116">
    <property type="entry name" value="FN3_sf"/>
</dbReference>
<sequence length="1324" mass="138166">MNKLTFVTCVSKAFKAFHTCGVVGALLGLLFAQQVATAQTQLINPNGDGGFELGTSFTANGWSAVFGTNLSWNTGNVPGWFTGARGAYISNDAGTSWAYTTTTANRASIYKDVTFPAGLAAATLTFDFRANGNDGDWDNLLVYLVDTAVVPSAAGPTATNTTTTGWPGYTNGTTGYYLLQRNGTTNPTTTTSVSYNFTAAQLAYASGSTKRLVFVWKNDAADGVNPPASIDNVALNVFSCSAPTALSVTNFTANSASFSWTAPTNAPTNGYAYELRTSGAAGSGATGLVTSGTTASTTLSLNALSANTNYTLYVRAQCGGSDNSAWINTPFFTGYCQPSSTSNASYINSFSTTGGTTNISNLASGYTAGGYQNNYATATVSQYATGTVNFNCEINGGTVGTAIWVDWNNNLVFENSERMFVTTAYGDNQTGSFTVPASAAVGDYRMRVRIDYNAIAPDPCASTNLRTEAEDYKFSVITPANCIAPSGLMASATGAFSGYITWTASVTPPANGYAYYFSTTNTAPNANTIPSGTVGAGVTSADLINLQPSTTYYVWVRSNCASGTSDWTSTAVTFNTSCNPPVITATTPGSVCGQGSTTLSATSNVGSIAWYATAQGGNAIANGNSFTTPVISSATSYYAEAQQFGATQTSGRPAPLATSTGSTFTNWGIVFNTTQSVQLQSVSVYATTGGTVDIKITDSALTELYATGNVNVTAGGTTTPTIIPINFVVPSGTGFRILVKASNGAVLVRDSGITFPYNGTDGTLNVVASEWGGTTTANYYYFYDVKYASICSSPRTEVVATVTSPPAVTLSNSQPAAICAGSSTGLITLTSPVNNYNSYSWSPSTGVTGNPSTGWTFNPTVSTEYILTAVQTTGAFCQISVPLYVNVQQGPVLSAFADPSTVCAGTEANLGAYSELSQAGTITLGSATTLTAATSQPTAFCNRWAQYWNQTIYTAAELQAAGLRAGPITSLQFAITTLGDGTSVSNYQIRMGTTTQSTISAFDTTALTQVYNIATYSHVIGTNTFTFNSPFYWDGVSNIIVDIRHNGADATNNAITYYTATAANMTLSATTSTTAATNTIQNLVTAGTVTPTASLNRLNVVFGGEVVTYGAGNYQYVWTPGNLSGANVTVYPTTTTTYTVRATNTGTGCFSERTVTVTVNPAPAAPTGDAVQTFNSQVVLMDLVVNGTEIEWFASEADALNYVNPLDPFMDAVSGTTYYAIQTNALGCRSLTALAVTVTINLANENFEFNGLRYYPNPVTNKLTVENTQPLTSIAIYNALGQMVVNQEVNQVNATVDMGALPTGTYFVKVTVDAASKTLKVVKN</sequence>
<dbReference type="NCBIfam" id="TIGR04183">
    <property type="entry name" value="Por_Secre_tail"/>
    <property type="match status" value="1"/>
</dbReference>
<dbReference type="InterPro" id="IPR003961">
    <property type="entry name" value="FN3_dom"/>
</dbReference>
<feature type="chain" id="PRO_5020630391" evidence="2">
    <location>
        <begin position="39"/>
        <end position="1324"/>
    </location>
</feature>
<dbReference type="OrthoDB" id="1447704at2"/>
<evidence type="ECO:0000256" key="2">
    <source>
        <dbReference type="SAM" id="SignalP"/>
    </source>
</evidence>
<dbReference type="Pfam" id="PF00041">
    <property type="entry name" value="fn3"/>
    <property type="match status" value="1"/>
</dbReference>
<name>A0A4Q1K8J2_9FLAO</name>
<evidence type="ECO:0000313" key="4">
    <source>
        <dbReference type="EMBL" id="RXR21966.1"/>
    </source>
</evidence>
<dbReference type="Gene3D" id="2.60.40.10">
    <property type="entry name" value="Immunoglobulins"/>
    <property type="match status" value="2"/>
</dbReference>
<dbReference type="SMART" id="SM00060">
    <property type="entry name" value="FN3"/>
    <property type="match status" value="2"/>
</dbReference>
<comment type="caution">
    <text evidence="4">The sequence shown here is derived from an EMBL/GenBank/DDBJ whole genome shotgun (WGS) entry which is preliminary data.</text>
</comment>
<dbReference type="Pfam" id="PF18962">
    <property type="entry name" value="Por_Secre_tail"/>
    <property type="match status" value="1"/>
</dbReference>
<dbReference type="Pfam" id="PF19081">
    <property type="entry name" value="Ig_7"/>
    <property type="match status" value="1"/>
</dbReference>
<reference evidence="5" key="1">
    <citation type="submission" date="2019-01" db="EMBL/GenBank/DDBJ databases">
        <title>Cytophagaceae bacterium strain CAR-16.</title>
        <authorList>
            <person name="Chen W.-M."/>
        </authorList>
    </citation>
    <scope>NUCLEOTIDE SEQUENCE [LARGE SCALE GENOMIC DNA]</scope>
    <source>
        <strain evidence="5">WWJ-16</strain>
    </source>
</reference>
<dbReference type="PROSITE" id="PS50853">
    <property type="entry name" value="FN3"/>
    <property type="match status" value="2"/>
</dbReference>
<evidence type="ECO:0000313" key="5">
    <source>
        <dbReference type="Proteomes" id="UP000289857"/>
    </source>
</evidence>
<gene>
    <name evidence="4" type="ORF">EQG61_10815</name>
</gene>
<keyword evidence="1 2" id="KW-0732">Signal</keyword>